<evidence type="ECO:0000256" key="1">
    <source>
        <dbReference type="ARBA" id="ARBA00000552"/>
    </source>
</evidence>
<evidence type="ECO:0000256" key="5">
    <source>
        <dbReference type="ARBA" id="ARBA00023235"/>
    </source>
</evidence>
<dbReference type="Pfam" id="PF04962">
    <property type="entry name" value="KduI"/>
    <property type="match status" value="1"/>
</dbReference>
<dbReference type="Gene3D" id="2.60.120.10">
    <property type="entry name" value="Jelly Rolls"/>
    <property type="match status" value="1"/>
</dbReference>
<dbReference type="GO" id="GO:0042840">
    <property type="term" value="P:D-glucuronate catabolic process"/>
    <property type="evidence" value="ECO:0007669"/>
    <property type="project" value="TreeGrafter"/>
</dbReference>
<dbReference type="Proteomes" id="UP000223913">
    <property type="component" value="Unassembled WGS sequence"/>
</dbReference>
<dbReference type="GO" id="GO:0045490">
    <property type="term" value="P:pectin catabolic process"/>
    <property type="evidence" value="ECO:0007669"/>
    <property type="project" value="UniProtKB-UniRule"/>
</dbReference>
<dbReference type="InterPro" id="IPR021120">
    <property type="entry name" value="KduI/IolB_isomerase"/>
</dbReference>
<dbReference type="PANTHER" id="PTHR38461">
    <property type="entry name" value="4-DEOXY-L-THREO-5-HEXOSULOSE-URONATE KETOL-ISOMERASE"/>
    <property type="match status" value="1"/>
</dbReference>
<dbReference type="InterPro" id="IPR011051">
    <property type="entry name" value="RmlC_Cupin_sf"/>
</dbReference>
<dbReference type="InterPro" id="IPR014710">
    <property type="entry name" value="RmlC-like_jellyroll"/>
</dbReference>
<evidence type="ECO:0000256" key="6">
    <source>
        <dbReference type="HAMAP-Rule" id="MF_00687"/>
    </source>
</evidence>
<dbReference type="GO" id="GO:0008270">
    <property type="term" value="F:zinc ion binding"/>
    <property type="evidence" value="ECO:0007669"/>
    <property type="project" value="UniProtKB-UniRule"/>
</dbReference>
<dbReference type="Gene3D" id="2.60.120.520">
    <property type="entry name" value="pectin degrading enzyme 5-keto 4- deoxyuronate isomerase, domain 1"/>
    <property type="match status" value="1"/>
</dbReference>
<dbReference type="CDD" id="cd20294">
    <property type="entry name" value="cupin_KduI_N"/>
    <property type="match status" value="1"/>
</dbReference>
<evidence type="ECO:0000313" key="7">
    <source>
        <dbReference type="EMBL" id="PHN05633.1"/>
    </source>
</evidence>
<evidence type="ECO:0000256" key="4">
    <source>
        <dbReference type="ARBA" id="ARBA00022833"/>
    </source>
</evidence>
<feature type="binding site" evidence="6">
    <location>
        <position position="198"/>
    </location>
    <ligand>
        <name>Zn(2+)</name>
        <dbReference type="ChEBI" id="CHEBI:29105"/>
    </ligand>
</feature>
<dbReference type="EC" id="5.3.1.17" evidence="6"/>
<dbReference type="GO" id="GO:0008697">
    <property type="term" value="F:4-deoxy-L-threo-5-hexosulose-uronate ketol-isomerase activity"/>
    <property type="evidence" value="ECO:0007669"/>
    <property type="project" value="UniProtKB-UniRule"/>
</dbReference>
<comment type="pathway">
    <text evidence="6">Glycan metabolism; pectin degradation; 2-dehydro-3-deoxy-D-gluconate from pectin: step 4/5.</text>
</comment>
<proteinExistence type="inferred from homology"/>
<keyword evidence="5 6" id="KW-0413">Isomerase</keyword>
<evidence type="ECO:0000313" key="8">
    <source>
        <dbReference type="Proteomes" id="UP000223913"/>
    </source>
</evidence>
<comment type="similarity">
    <text evidence="2 6">Belongs to the KduI family.</text>
</comment>
<dbReference type="InterPro" id="IPR027449">
    <property type="entry name" value="KduI_N"/>
</dbReference>
<feature type="binding site" evidence="6">
    <location>
        <position position="196"/>
    </location>
    <ligand>
        <name>Zn(2+)</name>
        <dbReference type="ChEBI" id="CHEBI:29105"/>
    </ligand>
</feature>
<dbReference type="UniPathway" id="UPA00545">
    <property type="reaction ID" value="UER00826"/>
</dbReference>
<dbReference type="CDD" id="cd20491">
    <property type="entry name" value="cupin_KduI_C"/>
    <property type="match status" value="1"/>
</dbReference>
<protein>
    <recommendedName>
        <fullName evidence="6">4-deoxy-L-threo-5-hexosulose-uronate ketol-isomerase</fullName>
        <ecNumber evidence="6">5.3.1.17</ecNumber>
    </recommendedName>
    <alternativeName>
        <fullName evidence="6">5-keto-4-deoxyuronate isomerase</fullName>
    </alternativeName>
    <alternativeName>
        <fullName evidence="6">DKI isomerase</fullName>
    </alternativeName>
</protein>
<dbReference type="PIRSF" id="PIRSF006625">
    <property type="entry name" value="KduI"/>
    <property type="match status" value="1"/>
</dbReference>
<dbReference type="OrthoDB" id="9770644at2"/>
<dbReference type="AlphaFoldDB" id="A0A2D0NCY5"/>
<organism evidence="7 8">
    <name type="scientific">Flavilitoribacter nigricans (strain ATCC 23147 / DSM 23189 / NBRC 102662 / NCIMB 1420 / SS-2)</name>
    <name type="common">Lewinella nigricans</name>
    <dbReference type="NCBI Taxonomy" id="1122177"/>
    <lineage>
        <taxon>Bacteria</taxon>
        <taxon>Pseudomonadati</taxon>
        <taxon>Bacteroidota</taxon>
        <taxon>Saprospiria</taxon>
        <taxon>Saprospirales</taxon>
        <taxon>Lewinellaceae</taxon>
        <taxon>Flavilitoribacter</taxon>
    </lineage>
</organism>
<keyword evidence="4 6" id="KW-0862">Zinc</keyword>
<dbReference type="SUPFAM" id="SSF51182">
    <property type="entry name" value="RmlC-like cupins"/>
    <property type="match status" value="1"/>
</dbReference>
<dbReference type="PANTHER" id="PTHR38461:SF1">
    <property type="entry name" value="4-DEOXY-L-THREO-5-HEXOSULOSE-URONATE KETOL-ISOMERASE"/>
    <property type="match status" value="1"/>
</dbReference>
<comment type="function">
    <text evidence="6">Catalyzes the isomerization of 5-dehydro-4-deoxy-D-glucuronate to 3-deoxy-D-glycero-2,5-hexodiulosonate.</text>
</comment>
<dbReference type="NCBIfam" id="NF002091">
    <property type="entry name" value="PRK00924.1"/>
    <property type="match status" value="1"/>
</dbReference>
<feature type="binding site" evidence="6">
    <location>
        <position position="203"/>
    </location>
    <ligand>
        <name>Zn(2+)</name>
        <dbReference type="ChEBI" id="CHEBI:29105"/>
    </ligand>
</feature>
<keyword evidence="3 6" id="KW-0479">Metal-binding</keyword>
<reference evidence="7 8" key="1">
    <citation type="submission" date="2017-10" db="EMBL/GenBank/DDBJ databases">
        <title>The draft genome sequence of Lewinella nigricans NBRC 102662.</title>
        <authorList>
            <person name="Wang K."/>
        </authorList>
    </citation>
    <scope>NUCLEOTIDE SEQUENCE [LARGE SCALE GENOMIC DNA]</scope>
    <source>
        <strain evidence="7 8">NBRC 102662</strain>
    </source>
</reference>
<gene>
    <name evidence="6" type="primary">kduI</name>
    <name evidence="7" type="ORF">CRP01_16120</name>
</gene>
<evidence type="ECO:0000256" key="2">
    <source>
        <dbReference type="ARBA" id="ARBA00008086"/>
    </source>
</evidence>
<keyword evidence="8" id="KW-1185">Reference proteome</keyword>
<dbReference type="EMBL" id="PDUD01000021">
    <property type="protein sequence ID" value="PHN05633.1"/>
    <property type="molecule type" value="Genomic_DNA"/>
</dbReference>
<feature type="binding site" evidence="6">
    <location>
        <position position="245"/>
    </location>
    <ligand>
        <name>Zn(2+)</name>
        <dbReference type="ChEBI" id="CHEBI:29105"/>
    </ligand>
</feature>
<comment type="cofactor">
    <cofactor evidence="6">
        <name>Zn(2+)</name>
        <dbReference type="ChEBI" id="CHEBI:29105"/>
    </cofactor>
    <text evidence="6">Binds 1 zinc ion per subunit.</text>
</comment>
<sequence>MNMEIRYAAHPQDVKSYDTARLRAEFHSGNLMVSGEINLVYTHYDRFIYGGVFPVWEPLSLPNYDALKADYFLERRELGIINVGWKGKVTVDGEEFELQNLDVLYIGKGKKEITFESIDPNSPAKFYLNSSPAHQSFPTVKATKEDANIVDLGTQVAANKRTIYQFIHEDGIQSCQLVMGVTELKAGNIWNTFPPHTHDRRMEVYFYFDLPNDQIVMHFMGQPQETRHLAVKNEEAVISPPWSIHAGAGTSNYKFIWGMAGENKSFSDMDGVPLQDVL</sequence>
<dbReference type="HAMAP" id="MF_00687">
    <property type="entry name" value="KduI"/>
    <property type="match status" value="1"/>
</dbReference>
<dbReference type="InterPro" id="IPR007045">
    <property type="entry name" value="KduI"/>
</dbReference>
<comment type="catalytic activity">
    <reaction evidence="1 6">
        <text>5-dehydro-4-deoxy-D-glucuronate = 3-deoxy-D-glycero-2,5-hexodiulosonate</text>
        <dbReference type="Rhea" id="RHEA:23896"/>
        <dbReference type="ChEBI" id="CHEBI:17117"/>
        <dbReference type="ChEBI" id="CHEBI:29071"/>
        <dbReference type="EC" id="5.3.1.17"/>
    </reaction>
</comment>
<accession>A0A2D0NCY5</accession>
<comment type="caution">
    <text evidence="7">The sequence shown here is derived from an EMBL/GenBank/DDBJ whole genome shotgun (WGS) entry which is preliminary data.</text>
</comment>
<dbReference type="GO" id="GO:0019698">
    <property type="term" value="P:D-galacturonate catabolic process"/>
    <property type="evidence" value="ECO:0007669"/>
    <property type="project" value="TreeGrafter"/>
</dbReference>
<name>A0A2D0NCY5_FLAN2</name>
<evidence type="ECO:0000256" key="3">
    <source>
        <dbReference type="ARBA" id="ARBA00022723"/>
    </source>
</evidence>